<proteinExistence type="inferred from homology"/>
<dbReference type="Gene3D" id="1.10.8.60">
    <property type="match status" value="1"/>
</dbReference>
<evidence type="ECO:0000256" key="7">
    <source>
        <dbReference type="HAMAP-Rule" id="MF_01508"/>
    </source>
</evidence>
<dbReference type="RefSeq" id="WP_076144897.1">
    <property type="nucleotide sequence ID" value="NZ_LWLN01000001.1"/>
</dbReference>
<dbReference type="InterPro" id="IPR027417">
    <property type="entry name" value="P-loop_NTPase"/>
</dbReference>
<dbReference type="OrthoDB" id="8658at2157"/>
<keyword evidence="3 7" id="KW-0235">DNA replication</keyword>
<feature type="binding site" evidence="7">
    <location>
        <begin position="44"/>
        <end position="51"/>
    </location>
    <ligand>
        <name>ATP</name>
        <dbReference type="ChEBI" id="CHEBI:30616"/>
    </ligand>
</feature>
<feature type="domain" description="AAA+ ATPase" evidence="9">
    <location>
        <begin position="36"/>
        <end position="160"/>
    </location>
</feature>
<name>A0A1S8AVQ1_9EURY</name>
<dbReference type="Proteomes" id="UP000189370">
    <property type="component" value="Unassembled WGS sequence"/>
</dbReference>
<dbReference type="Gene3D" id="3.40.50.300">
    <property type="entry name" value="P-loop containing nucleotide triphosphate hydrolases"/>
    <property type="match status" value="1"/>
</dbReference>
<comment type="subunit">
    <text evidence="7">Heteromultimer composed of small subunits (RfcS) and large subunits (RfcL).</text>
</comment>
<feature type="region of interest" description="Disordered" evidence="8">
    <location>
        <begin position="437"/>
        <end position="497"/>
    </location>
</feature>
<comment type="function">
    <text evidence="7">Part of the RFC clamp loader complex which loads the PCNA sliding clamp onto DNA.</text>
</comment>
<dbReference type="CDD" id="cd18140">
    <property type="entry name" value="HLD_clamp_RFC"/>
    <property type="match status" value="1"/>
</dbReference>
<dbReference type="NCBIfam" id="NF003231">
    <property type="entry name" value="PRK04195.2-1"/>
    <property type="match status" value="1"/>
</dbReference>
<dbReference type="Pfam" id="PF00004">
    <property type="entry name" value="AAA"/>
    <property type="match status" value="1"/>
</dbReference>
<accession>A0A1S8AVQ1</accession>
<keyword evidence="4 7" id="KW-0547">Nucleotide-binding</keyword>
<evidence type="ECO:0000256" key="5">
    <source>
        <dbReference type="ARBA" id="ARBA00022840"/>
    </source>
</evidence>
<dbReference type="HAMAP" id="MF_01508">
    <property type="entry name" value="RfcL"/>
    <property type="match status" value="1"/>
</dbReference>
<dbReference type="EMBL" id="LWLN01000001">
    <property type="protein sequence ID" value="OLZ40666.1"/>
    <property type="molecule type" value="Genomic_DNA"/>
</dbReference>
<dbReference type="Pfam" id="PF21960">
    <property type="entry name" value="RCF1-5-like_lid"/>
    <property type="match status" value="1"/>
</dbReference>
<evidence type="ECO:0000256" key="3">
    <source>
        <dbReference type="ARBA" id="ARBA00022705"/>
    </source>
</evidence>
<dbReference type="PANTHER" id="PTHR23389">
    <property type="entry name" value="CHROMOSOME TRANSMISSION FIDELITY FACTOR 18"/>
    <property type="match status" value="1"/>
</dbReference>
<dbReference type="PANTHER" id="PTHR23389:SF6">
    <property type="entry name" value="REPLICATION FACTOR C SUBUNIT 1"/>
    <property type="match status" value="1"/>
</dbReference>
<dbReference type="InterPro" id="IPR023935">
    <property type="entry name" value="Rep_factor-C_lsu"/>
</dbReference>
<dbReference type="GO" id="GO:0003689">
    <property type="term" value="F:DNA clamp loader activity"/>
    <property type="evidence" value="ECO:0007669"/>
    <property type="project" value="UniProtKB-UniRule"/>
</dbReference>
<dbReference type="GO" id="GO:0016887">
    <property type="term" value="F:ATP hydrolysis activity"/>
    <property type="evidence" value="ECO:0007669"/>
    <property type="project" value="InterPro"/>
</dbReference>
<comment type="similarity">
    <text evidence="1 7">Belongs to the activator 1 small subunits family. RfcL subfamily.</text>
</comment>
<dbReference type="CDD" id="cd00009">
    <property type="entry name" value="AAA"/>
    <property type="match status" value="1"/>
</dbReference>
<dbReference type="GO" id="GO:0006260">
    <property type="term" value="P:DNA replication"/>
    <property type="evidence" value="ECO:0007669"/>
    <property type="project" value="UniProtKB-UniRule"/>
</dbReference>
<sequence length="497" mass="54595">MTDWTEKYRPTTLSEVRGNNKARDKLEEWAETWDDHRESVIVHGSPGVGKTSAAHALANDMGWPVMELNASDSRGADVIEKIAGEAAKSGTLTAGESGRRLVILDEADNFHGNADYGGSREVTRVVKDASQPIVLVANEFYDMSQSLRNACETIEFRDVSKRSIVPVLRDVCRREGIEFEEEALEKIAESTSGDLRSAVNDLQAVAEETERLTVEDVVTSERDTTEGIFDFLDELIKEKDAESALRASYDVDETPDDLLNWIEDNVPKDYAGAELADAYEFLSNADRWLGRVRATQDYSYWRYATDNMTAGVAASRRGDKGGWTRYGPPSYWSKLGRTKGTRNTRDSIAERIAEREGASVATVRREILPFLSAMTHHCTNRDLTVRMAAAYDLDEAEVSFITGSGKDTNKVQSIVEDAAERTAELAVEHSGDAFFEAERSSGDAAETPTGTDADGESQQTLAVSGAEDGGEQSGEERSDDAAVDEPDDDQSGLSDFM</sequence>
<evidence type="ECO:0000259" key="9">
    <source>
        <dbReference type="SMART" id="SM00382"/>
    </source>
</evidence>
<dbReference type="NCBIfam" id="NF003228">
    <property type="entry name" value="PRK04195.1-4"/>
    <property type="match status" value="1"/>
</dbReference>
<protein>
    <recommendedName>
        <fullName evidence="2 7">Replication factor C large subunit</fullName>
        <shortName evidence="7">RFC large subunit</shortName>
    </recommendedName>
    <alternativeName>
        <fullName evidence="6 7">Clamp loader large subunit</fullName>
    </alternativeName>
</protein>
<dbReference type="InterPro" id="IPR003593">
    <property type="entry name" value="AAA+_ATPase"/>
</dbReference>
<reference evidence="11" key="1">
    <citation type="submission" date="2016-04" db="EMBL/GenBank/DDBJ databases">
        <authorList>
            <person name="Chen S.-C."/>
            <person name="Lai M.-C."/>
        </authorList>
    </citation>
    <scope>NUCLEOTIDE SEQUENCE [LARGE SCALE GENOMIC DNA]</scope>
    <source>
        <strain evidence="11">AB14</strain>
    </source>
</reference>
<dbReference type="InterPro" id="IPR003959">
    <property type="entry name" value="ATPase_AAA_core"/>
</dbReference>
<evidence type="ECO:0000256" key="8">
    <source>
        <dbReference type="SAM" id="MobiDB-lite"/>
    </source>
</evidence>
<dbReference type="STRING" id="301967.A6E15_06520"/>
<dbReference type="GO" id="GO:0005524">
    <property type="term" value="F:ATP binding"/>
    <property type="evidence" value="ECO:0007669"/>
    <property type="project" value="UniProtKB-UniRule"/>
</dbReference>
<evidence type="ECO:0000256" key="4">
    <source>
        <dbReference type="ARBA" id="ARBA00022741"/>
    </source>
</evidence>
<organism evidence="10 11">
    <name type="scientific">Natrinema saccharevitans</name>
    <dbReference type="NCBI Taxonomy" id="301967"/>
    <lineage>
        <taxon>Archaea</taxon>
        <taxon>Methanobacteriati</taxon>
        <taxon>Methanobacteriota</taxon>
        <taxon>Stenosarchaea group</taxon>
        <taxon>Halobacteria</taxon>
        <taxon>Halobacteriales</taxon>
        <taxon>Natrialbaceae</taxon>
        <taxon>Natrinema</taxon>
    </lineage>
</organism>
<dbReference type="AlphaFoldDB" id="A0A1S8AVQ1"/>
<evidence type="ECO:0000313" key="10">
    <source>
        <dbReference type="EMBL" id="OLZ40666.1"/>
    </source>
</evidence>
<feature type="compositionally biased region" description="Acidic residues" evidence="8">
    <location>
        <begin position="481"/>
        <end position="490"/>
    </location>
</feature>
<evidence type="ECO:0000313" key="11">
    <source>
        <dbReference type="Proteomes" id="UP000189370"/>
    </source>
</evidence>
<keyword evidence="11" id="KW-1185">Reference proteome</keyword>
<dbReference type="SUPFAM" id="SSF52540">
    <property type="entry name" value="P-loop containing nucleoside triphosphate hydrolases"/>
    <property type="match status" value="1"/>
</dbReference>
<dbReference type="InterPro" id="IPR047854">
    <property type="entry name" value="RFC_lid"/>
</dbReference>
<evidence type="ECO:0000256" key="2">
    <source>
        <dbReference type="ARBA" id="ARBA00014793"/>
    </source>
</evidence>
<evidence type="ECO:0000256" key="6">
    <source>
        <dbReference type="ARBA" id="ARBA00032141"/>
    </source>
</evidence>
<evidence type="ECO:0000256" key="1">
    <source>
        <dbReference type="ARBA" id="ARBA00006878"/>
    </source>
</evidence>
<gene>
    <name evidence="7" type="primary">rfcL</name>
    <name evidence="10" type="ORF">A6E15_06520</name>
</gene>
<dbReference type="SMART" id="SM00382">
    <property type="entry name" value="AAA"/>
    <property type="match status" value="1"/>
</dbReference>
<dbReference type="NCBIfam" id="NF003229">
    <property type="entry name" value="PRK04195.1-5"/>
    <property type="match status" value="1"/>
</dbReference>
<keyword evidence="5 7" id="KW-0067">ATP-binding</keyword>
<comment type="caution">
    <text evidence="10">The sequence shown here is derived from an EMBL/GenBank/DDBJ whole genome shotgun (WGS) entry which is preliminary data.</text>
</comment>